<name>A0A6J4MDS2_9BACT</name>
<sequence>AAAGPVRHRRYAPQRGRRGEARGERRAGGGVRHHRPHRALLLRGAHGPADRTRAADRRRPGRRRDRPAPPRAVGQLHRQPALGDGAHRGHAAPRHPRAAAAGGGGGGRDGAGAADGEHRGGRAHQGGRGGAGMGALPRRGLRLRPRRPARATRRRPAPRPRPHGDGLRGQGGRDPGRHPLRHPVRRAPGRAHHRRRHRTPPGGGAGRPRPRPPLLRLQRRGSGVGGDREL</sequence>
<feature type="compositionally biased region" description="Basic and acidic residues" evidence="1">
    <location>
        <begin position="48"/>
        <end position="58"/>
    </location>
</feature>
<feature type="compositionally biased region" description="Gly residues" evidence="1">
    <location>
        <begin position="101"/>
        <end position="110"/>
    </location>
</feature>
<feature type="compositionally biased region" description="Basic residues" evidence="1">
    <location>
        <begin position="31"/>
        <end position="40"/>
    </location>
</feature>
<feature type="compositionally biased region" description="Gly residues" evidence="1">
    <location>
        <begin position="123"/>
        <end position="133"/>
    </location>
</feature>
<protein>
    <submittedName>
        <fullName evidence="2">Uncharacterized protein</fullName>
    </submittedName>
</protein>
<feature type="compositionally biased region" description="Basic residues" evidence="1">
    <location>
        <begin position="88"/>
        <end position="97"/>
    </location>
</feature>
<dbReference type="EMBL" id="CADCTW010000188">
    <property type="protein sequence ID" value="CAA9356959.1"/>
    <property type="molecule type" value="Genomic_DNA"/>
</dbReference>
<feature type="compositionally biased region" description="Basic residues" evidence="1">
    <location>
        <begin position="1"/>
        <end position="16"/>
    </location>
</feature>
<reference evidence="2" key="1">
    <citation type="submission" date="2020-02" db="EMBL/GenBank/DDBJ databases">
        <authorList>
            <person name="Meier V. D."/>
        </authorList>
    </citation>
    <scope>NUCLEOTIDE SEQUENCE</scope>
    <source>
        <strain evidence="2">AVDCRST_MAG68</strain>
    </source>
</reference>
<proteinExistence type="predicted"/>
<feature type="compositionally biased region" description="Basic and acidic residues" evidence="1">
    <location>
        <begin position="17"/>
        <end position="27"/>
    </location>
</feature>
<feature type="non-terminal residue" evidence="2">
    <location>
        <position position="230"/>
    </location>
</feature>
<feature type="compositionally biased region" description="Basic residues" evidence="1">
    <location>
        <begin position="178"/>
        <end position="199"/>
    </location>
</feature>
<dbReference type="AlphaFoldDB" id="A0A6J4MDS2"/>
<evidence type="ECO:0000313" key="2">
    <source>
        <dbReference type="EMBL" id="CAA9356959.1"/>
    </source>
</evidence>
<evidence type="ECO:0000256" key="1">
    <source>
        <dbReference type="SAM" id="MobiDB-lite"/>
    </source>
</evidence>
<feature type="region of interest" description="Disordered" evidence="1">
    <location>
        <begin position="1"/>
        <end position="230"/>
    </location>
</feature>
<accession>A0A6J4MDS2</accession>
<organism evidence="2">
    <name type="scientific">uncultured Gemmatimonadota bacterium</name>
    <dbReference type="NCBI Taxonomy" id="203437"/>
    <lineage>
        <taxon>Bacteria</taxon>
        <taxon>Pseudomonadati</taxon>
        <taxon>Gemmatimonadota</taxon>
        <taxon>environmental samples</taxon>
    </lineage>
</organism>
<gene>
    <name evidence="2" type="ORF">AVDCRST_MAG68-4094</name>
</gene>
<feature type="compositionally biased region" description="Basic residues" evidence="1">
    <location>
        <begin position="139"/>
        <end position="161"/>
    </location>
</feature>
<feature type="non-terminal residue" evidence="2">
    <location>
        <position position="1"/>
    </location>
</feature>